<feature type="domain" description="Myb-like" evidence="8">
    <location>
        <begin position="88"/>
        <end position="138"/>
    </location>
</feature>
<evidence type="ECO:0000256" key="1">
    <source>
        <dbReference type="ARBA" id="ARBA00004123"/>
    </source>
</evidence>
<dbReference type="GO" id="GO:0006355">
    <property type="term" value="P:regulation of DNA-templated transcription"/>
    <property type="evidence" value="ECO:0000318"/>
    <property type="project" value="GO_Central"/>
</dbReference>
<evidence type="ECO:0000313" key="10">
    <source>
        <dbReference type="EMBL" id="OAY56180.1"/>
    </source>
</evidence>
<feature type="domain" description="HTH myb-type" evidence="9">
    <location>
        <begin position="92"/>
        <end position="142"/>
    </location>
</feature>
<feature type="region of interest" description="Disordered" evidence="7">
    <location>
        <begin position="1"/>
        <end position="39"/>
    </location>
</feature>
<dbReference type="CDD" id="cd00167">
    <property type="entry name" value="SANT"/>
    <property type="match status" value="2"/>
</dbReference>
<dbReference type="InterPro" id="IPR001005">
    <property type="entry name" value="SANT/Myb"/>
</dbReference>
<dbReference type="SUPFAM" id="SSF46689">
    <property type="entry name" value="Homeodomain-like"/>
    <property type="match status" value="1"/>
</dbReference>
<evidence type="ECO:0000256" key="6">
    <source>
        <dbReference type="ARBA" id="ARBA00023242"/>
    </source>
</evidence>
<name>A0A2C9WAX9_MANES</name>
<keyword evidence="2" id="KW-0677">Repeat</keyword>
<dbReference type="InterPro" id="IPR044676">
    <property type="entry name" value="EOBI/EOBII-like_plant"/>
</dbReference>
<evidence type="ECO:0000256" key="5">
    <source>
        <dbReference type="ARBA" id="ARBA00023163"/>
    </source>
</evidence>
<dbReference type="SMART" id="SM00717">
    <property type="entry name" value="SANT"/>
    <property type="match status" value="2"/>
</dbReference>
<dbReference type="EMBL" id="CM004389">
    <property type="protein sequence ID" value="OAY56180.1"/>
    <property type="molecule type" value="Genomic_DNA"/>
</dbReference>
<evidence type="ECO:0000259" key="8">
    <source>
        <dbReference type="PROSITE" id="PS50090"/>
    </source>
</evidence>
<dbReference type="GO" id="GO:0003700">
    <property type="term" value="F:DNA-binding transcription factor activity"/>
    <property type="evidence" value="ECO:0007669"/>
    <property type="project" value="InterPro"/>
</dbReference>
<dbReference type="Gramene" id="Manes.03G208500.1.v8.1">
    <property type="protein sequence ID" value="Manes.03G208500.1.v8.1.CDS"/>
    <property type="gene ID" value="Manes.03G208500.v8.1"/>
</dbReference>
<protein>
    <recommendedName>
        <fullName evidence="12">MYB family protein</fullName>
    </recommendedName>
</protein>
<dbReference type="PANTHER" id="PTHR45675">
    <property type="entry name" value="MYB TRANSCRIPTION FACTOR-RELATED-RELATED"/>
    <property type="match status" value="1"/>
</dbReference>
<evidence type="ECO:0000256" key="7">
    <source>
        <dbReference type="SAM" id="MobiDB-lite"/>
    </source>
</evidence>
<dbReference type="PANTHER" id="PTHR45675:SF1">
    <property type="entry name" value="MYB TRANSCRIPTION FACTOR-RELATED"/>
    <property type="match status" value="1"/>
</dbReference>
<keyword evidence="4" id="KW-0238">DNA-binding</keyword>
<keyword evidence="11" id="KW-1185">Reference proteome</keyword>
<evidence type="ECO:0000256" key="4">
    <source>
        <dbReference type="ARBA" id="ARBA00023125"/>
    </source>
</evidence>
<dbReference type="PROSITE" id="PS50090">
    <property type="entry name" value="MYB_LIKE"/>
    <property type="match status" value="2"/>
</dbReference>
<keyword evidence="3" id="KW-0805">Transcription regulation</keyword>
<dbReference type="FunFam" id="1.10.10.60:FF:000107">
    <property type="entry name" value="MYB transcription factor"/>
    <property type="match status" value="1"/>
</dbReference>
<proteinExistence type="predicted"/>
<comment type="subcellular location">
    <subcellularLocation>
        <location evidence="1">Nucleus</location>
    </subcellularLocation>
</comment>
<evidence type="ECO:0000313" key="11">
    <source>
        <dbReference type="Proteomes" id="UP000091857"/>
    </source>
</evidence>
<dbReference type="Gene3D" id="1.10.10.60">
    <property type="entry name" value="Homeodomain-like"/>
    <property type="match status" value="2"/>
</dbReference>
<dbReference type="Proteomes" id="UP000091857">
    <property type="component" value="Chromosome 3"/>
</dbReference>
<feature type="domain" description="Myb-like" evidence="8">
    <location>
        <begin position="35"/>
        <end position="87"/>
    </location>
</feature>
<evidence type="ECO:0000256" key="3">
    <source>
        <dbReference type="ARBA" id="ARBA00023015"/>
    </source>
</evidence>
<dbReference type="OrthoDB" id="2143914at2759"/>
<feature type="domain" description="HTH myb-type" evidence="9">
    <location>
        <begin position="35"/>
        <end position="91"/>
    </location>
</feature>
<dbReference type="Pfam" id="PF00249">
    <property type="entry name" value="Myb_DNA-binding"/>
    <property type="match status" value="2"/>
</dbReference>
<comment type="caution">
    <text evidence="10">The sequence shown here is derived from an EMBL/GenBank/DDBJ whole genome shotgun (WGS) entry which is preliminary data.</text>
</comment>
<keyword evidence="5" id="KW-0804">Transcription</keyword>
<organism evidence="10 11">
    <name type="scientific">Manihot esculenta</name>
    <name type="common">Cassava</name>
    <name type="synonym">Jatropha manihot</name>
    <dbReference type="NCBI Taxonomy" id="3983"/>
    <lineage>
        <taxon>Eukaryota</taxon>
        <taxon>Viridiplantae</taxon>
        <taxon>Streptophyta</taxon>
        <taxon>Embryophyta</taxon>
        <taxon>Tracheophyta</taxon>
        <taxon>Spermatophyta</taxon>
        <taxon>Magnoliopsida</taxon>
        <taxon>eudicotyledons</taxon>
        <taxon>Gunneridae</taxon>
        <taxon>Pentapetalae</taxon>
        <taxon>rosids</taxon>
        <taxon>fabids</taxon>
        <taxon>Malpighiales</taxon>
        <taxon>Euphorbiaceae</taxon>
        <taxon>Crotonoideae</taxon>
        <taxon>Manihoteae</taxon>
        <taxon>Manihot</taxon>
    </lineage>
</organism>
<dbReference type="GO" id="GO:0005634">
    <property type="term" value="C:nucleus"/>
    <property type="evidence" value="ECO:0000318"/>
    <property type="project" value="GO_Central"/>
</dbReference>
<dbReference type="SMR" id="A0A2C9WAX9"/>
<evidence type="ECO:0000259" key="9">
    <source>
        <dbReference type="PROSITE" id="PS51294"/>
    </source>
</evidence>
<feature type="compositionally biased region" description="Low complexity" evidence="7">
    <location>
        <begin position="16"/>
        <end position="25"/>
    </location>
</feature>
<gene>
    <name evidence="10" type="ORF">MANES_03G208500v8</name>
</gene>
<dbReference type="GO" id="GO:0043565">
    <property type="term" value="F:sequence-specific DNA binding"/>
    <property type="evidence" value="ECO:0000318"/>
    <property type="project" value="GO_Central"/>
</dbReference>
<dbReference type="PROSITE" id="PS51294">
    <property type="entry name" value="HTH_MYB"/>
    <property type="match status" value="2"/>
</dbReference>
<dbReference type="FunFam" id="1.10.10.60:FF:000011">
    <property type="entry name" value="Myb transcription factor"/>
    <property type="match status" value="1"/>
</dbReference>
<dbReference type="InterPro" id="IPR009057">
    <property type="entry name" value="Homeodomain-like_sf"/>
</dbReference>
<evidence type="ECO:0008006" key="12">
    <source>
        <dbReference type="Google" id="ProtNLM"/>
    </source>
</evidence>
<dbReference type="InterPro" id="IPR017930">
    <property type="entry name" value="Myb_dom"/>
</dbReference>
<sequence length="332" mass="37429">MMTMMDVKGINSNRKSSSSSSSSSSTTQSEEEMGAHDLRRGPWTAEEDFNLINYIATHGEGRWNSLARSAGLKRTGKSCRLRWLNYLRPDVRRGNITLEEQLMILELHSRWGNRWSKIAQHLPGRTDNEIKNYWRTRVQKHAKQLKCDVNSKQFKDTMRYLWMPRLIERIQAANTNATSTSTSTATTTAAATTGVANITTDPTYHHHLINNTDMGNRQWAAVVHGGAAGLVGNEFGAAHVTPTTYTTPETSSTGASSDSFGTRVSPNDYYNMNPDYFQSVQVGYSDSMISPSGYFNQVMDFQTMEQNNHQLWVDGGDTSENLWNVDDIWFNM</sequence>
<dbReference type="AlphaFoldDB" id="A0A2C9WAX9"/>
<keyword evidence="6" id="KW-0539">Nucleus</keyword>
<accession>A0A2C9WAX9</accession>
<reference evidence="11" key="1">
    <citation type="journal article" date="2016" name="Nat. Biotechnol.">
        <title>Sequencing wild and cultivated cassava and related species reveals extensive interspecific hybridization and genetic diversity.</title>
        <authorList>
            <person name="Bredeson J.V."/>
            <person name="Lyons J.B."/>
            <person name="Prochnik S.E."/>
            <person name="Wu G.A."/>
            <person name="Ha C.M."/>
            <person name="Edsinger-Gonzales E."/>
            <person name="Grimwood J."/>
            <person name="Schmutz J."/>
            <person name="Rabbi I.Y."/>
            <person name="Egesi C."/>
            <person name="Nauluvula P."/>
            <person name="Lebot V."/>
            <person name="Ndunguru J."/>
            <person name="Mkamilo G."/>
            <person name="Bart R.S."/>
            <person name="Setter T.L."/>
            <person name="Gleadow R.M."/>
            <person name="Kulakow P."/>
            <person name="Ferguson M.E."/>
            <person name="Rounsley S."/>
            <person name="Rokhsar D.S."/>
        </authorList>
    </citation>
    <scope>NUCLEOTIDE SEQUENCE [LARGE SCALE GENOMIC DNA]</scope>
    <source>
        <strain evidence="11">cv. AM560-2</strain>
    </source>
</reference>
<evidence type="ECO:0000256" key="2">
    <source>
        <dbReference type="ARBA" id="ARBA00022737"/>
    </source>
</evidence>